<evidence type="ECO:0000256" key="1">
    <source>
        <dbReference type="SAM" id="MobiDB-lite"/>
    </source>
</evidence>
<gene>
    <name evidence="2" type="ORF">CMEL01_16388</name>
</gene>
<feature type="compositionally biased region" description="Polar residues" evidence="1">
    <location>
        <begin position="14"/>
        <end position="23"/>
    </location>
</feature>
<name>A0AAI9UGC3_9PEZI</name>
<organism evidence="2 3">
    <name type="scientific">Colletotrichum melonis</name>
    <dbReference type="NCBI Taxonomy" id="1209925"/>
    <lineage>
        <taxon>Eukaryota</taxon>
        <taxon>Fungi</taxon>
        <taxon>Dikarya</taxon>
        <taxon>Ascomycota</taxon>
        <taxon>Pezizomycotina</taxon>
        <taxon>Sordariomycetes</taxon>
        <taxon>Hypocreomycetidae</taxon>
        <taxon>Glomerellales</taxon>
        <taxon>Glomerellaceae</taxon>
        <taxon>Colletotrichum</taxon>
        <taxon>Colletotrichum acutatum species complex</taxon>
    </lineage>
</organism>
<keyword evidence="3" id="KW-1185">Reference proteome</keyword>
<accession>A0AAI9UGC3</accession>
<evidence type="ECO:0000313" key="2">
    <source>
        <dbReference type="EMBL" id="KAK1456484.1"/>
    </source>
</evidence>
<protein>
    <submittedName>
        <fullName evidence="2">Uncharacterized protein</fullName>
    </submittedName>
</protein>
<feature type="region of interest" description="Disordered" evidence="1">
    <location>
        <begin position="1"/>
        <end position="88"/>
    </location>
</feature>
<dbReference type="Proteomes" id="UP001239795">
    <property type="component" value="Unassembled WGS sequence"/>
</dbReference>
<proteinExistence type="predicted"/>
<feature type="compositionally biased region" description="Basic and acidic residues" evidence="1">
    <location>
        <begin position="24"/>
        <end position="41"/>
    </location>
</feature>
<sequence length="130" mass="14659">MFPLLGVDVRESEGQSNQTVDQNTKQREKKTLQMVDTKNEGSKLAGPAGQVARYSTAQQQQQQQQHEKPRRVIKPCNQHASSLETADDDEYDDCWDPYFVYNGPTTFRIPSSAANISTPESVEISHNRFG</sequence>
<reference evidence="2 3" key="1">
    <citation type="submission" date="2016-10" db="EMBL/GenBank/DDBJ databases">
        <title>The genome sequence of Colletotrichum fioriniae PJ7.</title>
        <authorList>
            <person name="Baroncelli R."/>
        </authorList>
    </citation>
    <scope>NUCLEOTIDE SEQUENCE [LARGE SCALE GENOMIC DNA]</scope>
    <source>
        <strain evidence="2">Col 31</strain>
    </source>
</reference>
<dbReference type="AlphaFoldDB" id="A0AAI9UGC3"/>
<dbReference type="EMBL" id="MLGG01000020">
    <property type="protein sequence ID" value="KAK1456484.1"/>
    <property type="molecule type" value="Genomic_DNA"/>
</dbReference>
<evidence type="ECO:0000313" key="3">
    <source>
        <dbReference type="Proteomes" id="UP001239795"/>
    </source>
</evidence>
<comment type="caution">
    <text evidence="2">The sequence shown here is derived from an EMBL/GenBank/DDBJ whole genome shotgun (WGS) entry which is preliminary data.</text>
</comment>